<dbReference type="SUPFAM" id="SSF51445">
    <property type="entry name" value="(Trans)glycosidases"/>
    <property type="match status" value="1"/>
</dbReference>
<dbReference type="AlphaFoldDB" id="A0A4R2EJM3"/>
<feature type="domain" description="PA14" evidence="8">
    <location>
        <begin position="368"/>
        <end position="518"/>
    </location>
</feature>
<dbReference type="PRINTS" id="PR00741">
    <property type="entry name" value="GLHYDRLASE29"/>
</dbReference>
<comment type="function">
    <text evidence="1">Alpha-L-fucosidase is responsible for hydrolyzing the alpha-1,6-linked fucose joined to the reducing-end N-acetylglucosamine of the carbohydrate moieties of glycoproteins.</text>
</comment>
<dbReference type="InterPro" id="IPR031919">
    <property type="entry name" value="Fucosidase_C"/>
</dbReference>
<dbReference type="PANTHER" id="PTHR10030">
    <property type="entry name" value="ALPHA-L-FUCOSIDASE"/>
    <property type="match status" value="1"/>
</dbReference>
<protein>
    <recommendedName>
        <fullName evidence="3">alpha-L-fucosidase</fullName>
        <ecNumber evidence="3">3.2.1.51</ecNumber>
    </recommendedName>
</protein>
<comment type="similarity">
    <text evidence="2">Belongs to the glycosyl hydrolase 29 family.</text>
</comment>
<dbReference type="PIRSF" id="PIRSF001092">
    <property type="entry name" value="Alpha-L-fucosidase"/>
    <property type="match status" value="1"/>
</dbReference>
<dbReference type="GO" id="GO:0006004">
    <property type="term" value="P:fucose metabolic process"/>
    <property type="evidence" value="ECO:0007669"/>
    <property type="project" value="InterPro"/>
</dbReference>
<evidence type="ECO:0000256" key="5">
    <source>
        <dbReference type="ARBA" id="ARBA00022801"/>
    </source>
</evidence>
<accession>A0A4R2EJM3</accession>
<dbReference type="InterPro" id="IPR011658">
    <property type="entry name" value="PA14_dom"/>
</dbReference>
<dbReference type="InterPro" id="IPR000933">
    <property type="entry name" value="Glyco_hydro_29"/>
</dbReference>
<gene>
    <name evidence="9" type="ORF">CLV25_105105</name>
</gene>
<dbReference type="Proteomes" id="UP000294830">
    <property type="component" value="Unassembled WGS sequence"/>
</dbReference>
<reference evidence="9 10" key="1">
    <citation type="submission" date="2019-03" db="EMBL/GenBank/DDBJ databases">
        <title>Genomic Encyclopedia of Archaeal and Bacterial Type Strains, Phase II (KMG-II): from individual species to whole genera.</title>
        <authorList>
            <person name="Goeker M."/>
        </authorList>
    </citation>
    <scope>NUCLEOTIDE SEQUENCE [LARGE SCALE GENOMIC DNA]</scope>
    <source>
        <strain evidence="9 10">RL-C</strain>
    </source>
</reference>
<dbReference type="PROSITE" id="PS51820">
    <property type="entry name" value="PA14"/>
    <property type="match status" value="1"/>
</dbReference>
<evidence type="ECO:0000256" key="2">
    <source>
        <dbReference type="ARBA" id="ARBA00007951"/>
    </source>
</evidence>
<dbReference type="InterPro" id="IPR016286">
    <property type="entry name" value="FUC_metazoa-typ"/>
</dbReference>
<dbReference type="Pfam" id="PF16757">
    <property type="entry name" value="Fucosidase_C"/>
    <property type="match status" value="1"/>
</dbReference>
<dbReference type="PANTHER" id="PTHR10030:SF37">
    <property type="entry name" value="ALPHA-L-FUCOSIDASE-RELATED"/>
    <property type="match status" value="1"/>
</dbReference>
<dbReference type="InterPro" id="IPR057739">
    <property type="entry name" value="Glyco_hydro_29_N"/>
</dbReference>
<dbReference type="GO" id="GO:0004560">
    <property type="term" value="F:alpha-L-fucosidase activity"/>
    <property type="evidence" value="ECO:0007669"/>
    <property type="project" value="InterPro"/>
</dbReference>
<keyword evidence="6" id="KW-0326">Glycosidase</keyword>
<comment type="caution">
    <text evidence="9">The sequence shown here is derived from an EMBL/GenBank/DDBJ whole genome shotgun (WGS) entry which is preliminary data.</text>
</comment>
<evidence type="ECO:0000256" key="3">
    <source>
        <dbReference type="ARBA" id="ARBA00012662"/>
    </source>
</evidence>
<keyword evidence="4" id="KW-0732">Signal</keyword>
<evidence type="ECO:0000256" key="1">
    <source>
        <dbReference type="ARBA" id="ARBA00004071"/>
    </source>
</evidence>
<dbReference type="InterPro" id="IPR017853">
    <property type="entry name" value="GH"/>
</dbReference>
<dbReference type="InterPro" id="IPR037524">
    <property type="entry name" value="PA14/GLEYA"/>
</dbReference>
<evidence type="ECO:0000259" key="8">
    <source>
        <dbReference type="PROSITE" id="PS51820"/>
    </source>
</evidence>
<dbReference type="EMBL" id="SLWB01000005">
    <property type="protein sequence ID" value="TCN68903.1"/>
    <property type="molecule type" value="Genomic_DNA"/>
</dbReference>
<dbReference type="Pfam" id="PF07691">
    <property type="entry name" value="PA14"/>
    <property type="match status" value="1"/>
</dbReference>
<dbReference type="GO" id="GO:0016139">
    <property type="term" value="P:glycoside catabolic process"/>
    <property type="evidence" value="ECO:0007669"/>
    <property type="project" value="TreeGrafter"/>
</dbReference>
<organism evidence="9 10">
    <name type="scientific">Acetobacteroides hydrogenigenes</name>
    <dbReference type="NCBI Taxonomy" id="979970"/>
    <lineage>
        <taxon>Bacteria</taxon>
        <taxon>Pseudomonadati</taxon>
        <taxon>Bacteroidota</taxon>
        <taxon>Bacteroidia</taxon>
        <taxon>Bacteroidales</taxon>
        <taxon>Rikenellaceae</taxon>
        <taxon>Acetobacteroides</taxon>
    </lineage>
</organism>
<dbReference type="Gene3D" id="3.20.20.80">
    <property type="entry name" value="Glycosidases"/>
    <property type="match status" value="1"/>
</dbReference>
<dbReference type="EC" id="3.2.1.51" evidence="3"/>
<dbReference type="Pfam" id="PF01120">
    <property type="entry name" value="Alpha_L_fucos"/>
    <property type="match status" value="1"/>
</dbReference>
<dbReference type="SMART" id="SM00812">
    <property type="entry name" value="Alpha_L_fucos"/>
    <property type="match status" value="1"/>
</dbReference>
<evidence type="ECO:0000256" key="7">
    <source>
        <dbReference type="PIRSR" id="PIRSR001092-1"/>
    </source>
</evidence>
<evidence type="ECO:0000256" key="6">
    <source>
        <dbReference type="ARBA" id="ARBA00023295"/>
    </source>
</evidence>
<keyword evidence="10" id="KW-1185">Reference proteome</keyword>
<name>A0A4R2EJM3_9BACT</name>
<evidence type="ECO:0000313" key="9">
    <source>
        <dbReference type="EMBL" id="TCN68903.1"/>
    </source>
</evidence>
<evidence type="ECO:0000256" key="4">
    <source>
        <dbReference type="ARBA" id="ARBA00022729"/>
    </source>
</evidence>
<feature type="site" description="May be important for catalysis" evidence="7">
    <location>
        <position position="300"/>
    </location>
</feature>
<proteinExistence type="inferred from homology"/>
<dbReference type="OrthoDB" id="1389336at2"/>
<dbReference type="Gene3D" id="3.90.182.10">
    <property type="entry name" value="Toxin - Anthrax Protective Antigen,domain 1"/>
    <property type="match status" value="1"/>
</dbReference>
<evidence type="ECO:0000313" key="10">
    <source>
        <dbReference type="Proteomes" id="UP000294830"/>
    </source>
</evidence>
<sequence length="617" mass="69635">MDAPCISTALNTIIQMKRTKHLILVALALVASLQGIAQQKVYEPTWESLNTRPYPAWFNDAKLGIFIHWGLYSVPSYSGKEQYAEWFLRGLLTGDTTRINFQKRVFGENFKYEQYKDIFKAEMFDANQWADLFAKSGAGYIILVSKHHDGYCLWPSKYAPSWNTVETGPKRNIVGELEKAIRSNTNLKFGLYYSLPEWNNPLYRWGTDPGEKVHQYVEKHMVPQFKELVSTYKPSLIFTDGEWDHPASTWKAPELISWYFNTVGDEAIVNNRWGGGSDYGFLTPEYSAGIHSPNRPWAECRGMGRSFGLNRNETIDAYLTPEDLIHFFVMAVANGGGITLNVGPGADGQIPLLQQERLLQLGSWLKVNGEAIYGSKAYSRTIEEKDVTLNRIDPNISFDWVRNSPAKGIKEDDFTGKWEGFITPKYSETYQMEAVADDGIRVWIDNQLVVDKWGAASTDKEGSVMDRQKGAAKAGQIKMKAGQKYAIKVEYFEGKQNAHAYLYWQSKSQPREVVPQAALATSATSKGDGLKAAYGSKKTTLCYTTNKGNLYAIALEWPNDKLVLNIPAPSNNTKVTLLGREGNLPWTYANGQMIVDVSSIKYNEMPCQWAWTFKIAD</sequence>
<dbReference type="SMART" id="SM00758">
    <property type="entry name" value="PA14"/>
    <property type="match status" value="1"/>
</dbReference>
<keyword evidence="5" id="KW-0378">Hydrolase</keyword>
<dbReference type="SUPFAM" id="SSF56988">
    <property type="entry name" value="Anthrax protective antigen"/>
    <property type="match status" value="1"/>
</dbReference>
<dbReference type="GO" id="GO:0005764">
    <property type="term" value="C:lysosome"/>
    <property type="evidence" value="ECO:0007669"/>
    <property type="project" value="TreeGrafter"/>
</dbReference>